<keyword evidence="2" id="KW-0614">Plasmid</keyword>
<reference evidence="2" key="1">
    <citation type="submission" date="2022-06" db="EMBL/GenBank/DDBJ databases">
        <title>Complete genome sequence of Streptomyces nigrescens HEK616.</title>
        <authorList>
            <person name="Asamizu S."/>
            <person name="Onaka H."/>
        </authorList>
    </citation>
    <scope>NUCLEOTIDE SEQUENCE</scope>
    <source>
        <strain evidence="2">HEK616</strain>
        <plasmid evidence="2">SNP1</plasmid>
    </source>
</reference>
<evidence type="ECO:0000313" key="3">
    <source>
        <dbReference type="Proteomes" id="UP001059597"/>
    </source>
</evidence>
<proteinExistence type="predicted"/>
<evidence type="ECO:0000313" key="2">
    <source>
        <dbReference type="EMBL" id="BDM74013.1"/>
    </source>
</evidence>
<organism evidence="2 3">
    <name type="scientific">Streptomyces nigrescens</name>
    <dbReference type="NCBI Taxonomy" id="1920"/>
    <lineage>
        <taxon>Bacteria</taxon>
        <taxon>Bacillati</taxon>
        <taxon>Actinomycetota</taxon>
        <taxon>Actinomycetes</taxon>
        <taxon>Kitasatosporales</taxon>
        <taxon>Streptomycetaceae</taxon>
        <taxon>Streptomyces</taxon>
    </lineage>
</organism>
<name>A0ABN6RA48_STRNI</name>
<feature type="region of interest" description="Disordered" evidence="1">
    <location>
        <begin position="1"/>
        <end position="81"/>
    </location>
</feature>
<sequence length="170" mass="18116">MERDQDTGTRGLSTEDLAAPPPSSTPAPASMPPPMPDEATAPAGDVPTAPGESVPIPGETAETEGTGRGTPATGAPPVEEAAPQLLTADDAESFRDRWQGIQATFVDDPREAVHAADALVAEVMQTLATTFAEHKQSLEEQWKQGEKVDTEGLRVALRQYRSFFHRLLAE</sequence>
<protein>
    <submittedName>
        <fullName evidence="2">Uncharacterized protein</fullName>
    </submittedName>
</protein>
<dbReference type="Proteomes" id="UP001059597">
    <property type="component" value="Plasmid SNP1"/>
</dbReference>
<gene>
    <name evidence="2" type="ORF">HEK616_75000</name>
</gene>
<dbReference type="RefSeq" id="WP_261957613.1">
    <property type="nucleotide sequence ID" value="NZ_AP026074.1"/>
</dbReference>
<geneLocation type="plasmid" evidence="2 3">
    <name>SNP1</name>
</geneLocation>
<feature type="compositionally biased region" description="Pro residues" evidence="1">
    <location>
        <begin position="19"/>
        <end position="36"/>
    </location>
</feature>
<accession>A0ABN6RA48</accession>
<dbReference type="EMBL" id="AP026074">
    <property type="protein sequence ID" value="BDM74013.1"/>
    <property type="molecule type" value="Genomic_DNA"/>
</dbReference>
<evidence type="ECO:0000256" key="1">
    <source>
        <dbReference type="SAM" id="MobiDB-lite"/>
    </source>
</evidence>
<feature type="compositionally biased region" description="Low complexity" evidence="1">
    <location>
        <begin position="55"/>
        <end position="77"/>
    </location>
</feature>
<keyword evidence="3" id="KW-1185">Reference proteome</keyword>